<keyword evidence="2" id="KW-1185">Reference proteome</keyword>
<dbReference type="PANTHER" id="PTHR36617">
    <property type="entry name" value="PROTEIN, PUTATIVE-RELATED"/>
    <property type="match status" value="1"/>
</dbReference>
<dbReference type="EMBL" id="MVGT01003236">
    <property type="protein sequence ID" value="OVA04839.1"/>
    <property type="molecule type" value="Genomic_DNA"/>
</dbReference>
<organism evidence="1 2">
    <name type="scientific">Macleaya cordata</name>
    <name type="common">Five-seeded plume-poppy</name>
    <name type="synonym">Bocconia cordata</name>
    <dbReference type="NCBI Taxonomy" id="56857"/>
    <lineage>
        <taxon>Eukaryota</taxon>
        <taxon>Viridiplantae</taxon>
        <taxon>Streptophyta</taxon>
        <taxon>Embryophyta</taxon>
        <taxon>Tracheophyta</taxon>
        <taxon>Spermatophyta</taxon>
        <taxon>Magnoliopsida</taxon>
        <taxon>Ranunculales</taxon>
        <taxon>Papaveraceae</taxon>
        <taxon>Papaveroideae</taxon>
        <taxon>Macleaya</taxon>
    </lineage>
</organism>
<comment type="caution">
    <text evidence="1">The sequence shown here is derived from an EMBL/GenBank/DDBJ whole genome shotgun (WGS) entry which is preliminary data.</text>
</comment>
<accession>A0A200Q303</accession>
<dbReference type="Proteomes" id="UP000195402">
    <property type="component" value="Unassembled WGS sequence"/>
</dbReference>
<proteinExistence type="predicted"/>
<protein>
    <submittedName>
        <fullName evidence="1">Uncharacterized protein</fullName>
    </submittedName>
</protein>
<gene>
    <name evidence="1" type="ORF">BVC80_8153g5</name>
</gene>
<dbReference type="OrthoDB" id="1435349at2759"/>
<evidence type="ECO:0000313" key="2">
    <source>
        <dbReference type="Proteomes" id="UP000195402"/>
    </source>
</evidence>
<reference evidence="1 2" key="1">
    <citation type="journal article" date="2017" name="Mol. Plant">
        <title>The Genome of Medicinal Plant Macleaya cordata Provides New Insights into Benzylisoquinoline Alkaloids Metabolism.</title>
        <authorList>
            <person name="Liu X."/>
            <person name="Liu Y."/>
            <person name="Huang P."/>
            <person name="Ma Y."/>
            <person name="Qing Z."/>
            <person name="Tang Q."/>
            <person name="Cao H."/>
            <person name="Cheng P."/>
            <person name="Zheng Y."/>
            <person name="Yuan Z."/>
            <person name="Zhou Y."/>
            <person name="Liu J."/>
            <person name="Tang Z."/>
            <person name="Zhuo Y."/>
            <person name="Zhang Y."/>
            <person name="Yu L."/>
            <person name="Huang J."/>
            <person name="Yang P."/>
            <person name="Peng Q."/>
            <person name="Zhang J."/>
            <person name="Jiang W."/>
            <person name="Zhang Z."/>
            <person name="Lin K."/>
            <person name="Ro D.K."/>
            <person name="Chen X."/>
            <person name="Xiong X."/>
            <person name="Shang Y."/>
            <person name="Huang S."/>
            <person name="Zeng J."/>
        </authorList>
    </citation>
    <scope>NUCLEOTIDE SEQUENCE [LARGE SCALE GENOMIC DNA]</scope>
    <source>
        <strain evidence="2">cv. BLH2017</strain>
        <tissue evidence="1">Root</tissue>
    </source>
</reference>
<dbReference type="PANTHER" id="PTHR36617:SF15">
    <property type="entry name" value="REVERSE TRANSCRIPTASE ZINC-BINDING DOMAIN-CONTAINING PROTEIN"/>
    <property type="match status" value="1"/>
</dbReference>
<dbReference type="InParanoid" id="A0A200Q303"/>
<evidence type="ECO:0000313" key="1">
    <source>
        <dbReference type="EMBL" id="OVA04839.1"/>
    </source>
</evidence>
<name>A0A200Q303_MACCD</name>
<dbReference type="AlphaFoldDB" id="A0A200Q303"/>
<sequence>MMQHTTLQVRNGTSIYLWIDRWTGQRTLKERYPQLYRLSRIKKATIAEAITNQQEWNFNFRRELSLEEVEDLNHLLDEVGEPPTLDNRDDNRCCSLAKGVSTCAG</sequence>